<comment type="caution">
    <text evidence="1">The sequence shown here is derived from an EMBL/GenBank/DDBJ whole genome shotgun (WGS) entry which is preliminary data.</text>
</comment>
<protein>
    <recommendedName>
        <fullName evidence="3">Universal stress protein family protein</fullName>
    </recommendedName>
</protein>
<dbReference type="EMBL" id="SOAM01000002">
    <property type="protein sequence ID" value="TDS76849.1"/>
    <property type="molecule type" value="Genomic_DNA"/>
</dbReference>
<gene>
    <name evidence="1" type="ORF">CLV52_1787</name>
</gene>
<name>A0A4R7FKI1_9MICO</name>
<reference evidence="1 2" key="1">
    <citation type="submission" date="2019-03" db="EMBL/GenBank/DDBJ databases">
        <title>Genomic Encyclopedia of Archaeal and Bacterial Type Strains, Phase II (KMG-II): from individual species to whole genera.</title>
        <authorList>
            <person name="Goeker M."/>
        </authorList>
    </citation>
    <scope>NUCLEOTIDE SEQUENCE [LARGE SCALE GENOMIC DNA]</scope>
    <source>
        <strain evidence="1 2">DSM 24782</strain>
    </source>
</reference>
<keyword evidence="2" id="KW-1185">Reference proteome</keyword>
<accession>A0A4R7FKI1</accession>
<evidence type="ECO:0008006" key="3">
    <source>
        <dbReference type="Google" id="ProtNLM"/>
    </source>
</evidence>
<dbReference type="Proteomes" id="UP000295344">
    <property type="component" value="Unassembled WGS sequence"/>
</dbReference>
<dbReference type="AlphaFoldDB" id="A0A4R7FKI1"/>
<dbReference type="Gene3D" id="3.40.50.12370">
    <property type="match status" value="1"/>
</dbReference>
<evidence type="ECO:0000313" key="2">
    <source>
        <dbReference type="Proteomes" id="UP000295344"/>
    </source>
</evidence>
<organism evidence="1 2">
    <name type="scientific">Amnibacterium kyonggiense</name>
    <dbReference type="NCBI Taxonomy" id="595671"/>
    <lineage>
        <taxon>Bacteria</taxon>
        <taxon>Bacillati</taxon>
        <taxon>Actinomycetota</taxon>
        <taxon>Actinomycetes</taxon>
        <taxon>Micrococcales</taxon>
        <taxon>Microbacteriaceae</taxon>
        <taxon>Amnibacterium</taxon>
    </lineage>
</organism>
<evidence type="ECO:0000313" key="1">
    <source>
        <dbReference type="EMBL" id="TDS76849.1"/>
    </source>
</evidence>
<proteinExistence type="predicted"/>
<sequence>MSSSARPGRRPRALPARATLPEHRRVALVLDGAAADADVVRWAADWGGRRVVDVDLLALVTERPHRTFAARAGSAAEALRAAGERLAVGEPSADVRDHLLTAGLGRSLPPFLVGRDLLVLGARGTRRRRRTVRVAQRTGVAVVLVPHPWAAVGASVVLAGAPRAAATALAFARREAAAAGQPLVLAPGAVLPVSASLVVVDGGSATPRAATAARLALDAGVPVAVVPRGR</sequence>